<dbReference type="InterPro" id="IPR050832">
    <property type="entry name" value="Bact_Acetyltransf"/>
</dbReference>
<dbReference type="Gene3D" id="3.40.630.30">
    <property type="match status" value="1"/>
</dbReference>
<gene>
    <name evidence="4" type="ORF">HGA13_17525</name>
</gene>
<sequence length="159" mass="17783">MIITPLQPEHIGEVRQLMQLGEPYISARTLSDYWLYATLFSTTCPVAVDEENTLAGAVIAFRSQDEPADVYVQDVMVHPHYRRRNIARTLLGAVRSRAAGWGCTRLYLTSEPENRAAHSSWIALGFENLEGDREIDGVSVTNDFKGPGRDRAVYALSLE</sequence>
<dbReference type="InterPro" id="IPR000182">
    <property type="entry name" value="GNAT_dom"/>
</dbReference>
<proteinExistence type="predicted"/>
<organism evidence="4 5">
    <name type="scientific">Nocardia speluncae</name>
    <dbReference type="NCBI Taxonomy" id="419477"/>
    <lineage>
        <taxon>Bacteria</taxon>
        <taxon>Bacillati</taxon>
        <taxon>Actinomycetota</taxon>
        <taxon>Actinomycetes</taxon>
        <taxon>Mycobacteriales</taxon>
        <taxon>Nocardiaceae</taxon>
        <taxon>Nocardia</taxon>
    </lineage>
</organism>
<dbReference type="PROSITE" id="PS51186">
    <property type="entry name" value="GNAT"/>
    <property type="match status" value="1"/>
</dbReference>
<dbReference type="Proteomes" id="UP000565715">
    <property type="component" value="Unassembled WGS sequence"/>
</dbReference>
<dbReference type="Pfam" id="PF00583">
    <property type="entry name" value="Acetyltransf_1"/>
    <property type="match status" value="1"/>
</dbReference>
<dbReference type="RefSeq" id="WP_040789278.1">
    <property type="nucleotide sequence ID" value="NZ_JAAXOO010000004.1"/>
</dbReference>
<keyword evidence="5" id="KW-1185">Reference proteome</keyword>
<evidence type="ECO:0000313" key="4">
    <source>
        <dbReference type="EMBL" id="NKY34857.1"/>
    </source>
</evidence>
<evidence type="ECO:0000259" key="3">
    <source>
        <dbReference type="PROSITE" id="PS51186"/>
    </source>
</evidence>
<dbReference type="PANTHER" id="PTHR43877:SF1">
    <property type="entry name" value="ACETYLTRANSFERASE"/>
    <property type="match status" value="1"/>
</dbReference>
<dbReference type="SUPFAM" id="SSF55729">
    <property type="entry name" value="Acyl-CoA N-acyltransferases (Nat)"/>
    <property type="match status" value="1"/>
</dbReference>
<dbReference type="InterPro" id="IPR016181">
    <property type="entry name" value="Acyl_CoA_acyltransferase"/>
</dbReference>
<evidence type="ECO:0000313" key="5">
    <source>
        <dbReference type="Proteomes" id="UP000565715"/>
    </source>
</evidence>
<reference evidence="4 5" key="1">
    <citation type="submission" date="2020-04" db="EMBL/GenBank/DDBJ databases">
        <title>MicrobeNet Type strains.</title>
        <authorList>
            <person name="Nicholson A.C."/>
        </authorList>
    </citation>
    <scope>NUCLEOTIDE SEQUENCE [LARGE SCALE GENOMIC DNA]</scope>
    <source>
        <strain evidence="4 5">DSM 45078</strain>
    </source>
</reference>
<dbReference type="GO" id="GO:0016747">
    <property type="term" value="F:acyltransferase activity, transferring groups other than amino-acyl groups"/>
    <property type="evidence" value="ECO:0007669"/>
    <property type="project" value="InterPro"/>
</dbReference>
<dbReference type="CDD" id="cd04301">
    <property type="entry name" value="NAT_SF"/>
    <property type="match status" value="1"/>
</dbReference>
<keyword evidence="2" id="KW-0012">Acyltransferase</keyword>
<keyword evidence="1 4" id="KW-0808">Transferase</keyword>
<protein>
    <submittedName>
        <fullName evidence="4">GNAT family N-acetyltransferase</fullName>
    </submittedName>
</protein>
<dbReference type="PANTHER" id="PTHR43877">
    <property type="entry name" value="AMINOALKYLPHOSPHONATE N-ACETYLTRANSFERASE-RELATED-RELATED"/>
    <property type="match status" value="1"/>
</dbReference>
<comment type="caution">
    <text evidence="4">The sequence shown here is derived from an EMBL/GenBank/DDBJ whole genome shotgun (WGS) entry which is preliminary data.</text>
</comment>
<name>A0A846XH98_9NOCA</name>
<dbReference type="AlphaFoldDB" id="A0A846XH98"/>
<evidence type="ECO:0000256" key="1">
    <source>
        <dbReference type="ARBA" id="ARBA00022679"/>
    </source>
</evidence>
<evidence type="ECO:0000256" key="2">
    <source>
        <dbReference type="ARBA" id="ARBA00023315"/>
    </source>
</evidence>
<dbReference type="EMBL" id="JAAXOO010000004">
    <property type="protein sequence ID" value="NKY34857.1"/>
    <property type="molecule type" value="Genomic_DNA"/>
</dbReference>
<feature type="domain" description="N-acetyltransferase" evidence="3">
    <location>
        <begin position="1"/>
        <end position="147"/>
    </location>
</feature>
<accession>A0A846XH98</accession>